<sequence>MGGKRRRKYRQYDIGQLPQNDRRNHHAEHQFANRIPYENRLGNHHVGGPGRPSDNREKHHQATKGNQRQNHRPTQTRIEKTPRHRDHTRDEYILRQNRSFKRYLMKTLRETCNQIEQWCPDVVDSSFEDEMDWNPEPEIVIPQPGDPMSYEMVESQRKGLSALERGRSKWSDVVLGDHHNLPQDTAGATRRTRKGSSESFYVRCGGSSPYMTIL</sequence>
<evidence type="ECO:0000313" key="2">
    <source>
        <dbReference type="EMBL" id="RDW71055.1"/>
    </source>
</evidence>
<dbReference type="Proteomes" id="UP000256645">
    <property type="component" value="Unassembled WGS sequence"/>
</dbReference>
<feature type="compositionally biased region" description="Polar residues" evidence="1">
    <location>
        <begin position="63"/>
        <end position="76"/>
    </location>
</feature>
<protein>
    <submittedName>
        <fullName evidence="2">Uncharacterized protein</fullName>
    </submittedName>
</protein>
<organism evidence="2 3">
    <name type="scientific">Coleophoma cylindrospora</name>
    <dbReference type="NCBI Taxonomy" id="1849047"/>
    <lineage>
        <taxon>Eukaryota</taxon>
        <taxon>Fungi</taxon>
        <taxon>Dikarya</taxon>
        <taxon>Ascomycota</taxon>
        <taxon>Pezizomycotina</taxon>
        <taxon>Leotiomycetes</taxon>
        <taxon>Helotiales</taxon>
        <taxon>Dermateaceae</taxon>
        <taxon>Coleophoma</taxon>
    </lineage>
</organism>
<dbReference type="OrthoDB" id="3479934at2759"/>
<dbReference type="AlphaFoldDB" id="A0A3D8RAL0"/>
<feature type="compositionally biased region" description="Basic and acidic residues" evidence="1">
    <location>
        <begin position="77"/>
        <end position="87"/>
    </location>
</feature>
<name>A0A3D8RAL0_9HELO</name>
<dbReference type="EMBL" id="PDLM01000008">
    <property type="protein sequence ID" value="RDW71055.1"/>
    <property type="molecule type" value="Genomic_DNA"/>
</dbReference>
<evidence type="ECO:0000256" key="1">
    <source>
        <dbReference type="SAM" id="MobiDB-lite"/>
    </source>
</evidence>
<keyword evidence="3" id="KW-1185">Reference proteome</keyword>
<gene>
    <name evidence="2" type="ORF">BP6252_07618</name>
</gene>
<accession>A0A3D8RAL0</accession>
<reference evidence="2 3" key="1">
    <citation type="journal article" date="2018" name="IMA Fungus">
        <title>IMA Genome-F 9: Draft genome sequence of Annulohypoxylon stygium, Aspergillus mulundensis, Berkeleyomyces basicola (syn. Thielaviopsis basicola), Ceratocystis smalleyi, two Cercospora beticola strains, Coleophoma cylindrospora, Fusarium fracticaudum, Phialophora cf. hyalina, and Morchella septimelata.</title>
        <authorList>
            <person name="Wingfield B.D."/>
            <person name="Bills G.F."/>
            <person name="Dong Y."/>
            <person name="Huang W."/>
            <person name="Nel W.J."/>
            <person name="Swalarsk-Parry B.S."/>
            <person name="Vaghefi N."/>
            <person name="Wilken P.M."/>
            <person name="An Z."/>
            <person name="de Beer Z.W."/>
            <person name="De Vos L."/>
            <person name="Chen L."/>
            <person name="Duong T.A."/>
            <person name="Gao Y."/>
            <person name="Hammerbacher A."/>
            <person name="Kikkert J.R."/>
            <person name="Li Y."/>
            <person name="Li H."/>
            <person name="Li K."/>
            <person name="Li Q."/>
            <person name="Liu X."/>
            <person name="Ma X."/>
            <person name="Naidoo K."/>
            <person name="Pethybridge S.J."/>
            <person name="Sun J."/>
            <person name="Steenkamp E.T."/>
            <person name="van der Nest M.A."/>
            <person name="van Wyk S."/>
            <person name="Wingfield M.J."/>
            <person name="Xiong C."/>
            <person name="Yue Q."/>
            <person name="Zhang X."/>
        </authorList>
    </citation>
    <scope>NUCLEOTIDE SEQUENCE [LARGE SCALE GENOMIC DNA]</scope>
    <source>
        <strain evidence="2 3">BP6252</strain>
    </source>
</reference>
<feature type="region of interest" description="Disordered" evidence="1">
    <location>
        <begin position="1"/>
        <end position="87"/>
    </location>
</feature>
<evidence type="ECO:0000313" key="3">
    <source>
        <dbReference type="Proteomes" id="UP000256645"/>
    </source>
</evidence>
<proteinExistence type="predicted"/>
<comment type="caution">
    <text evidence="2">The sequence shown here is derived from an EMBL/GenBank/DDBJ whole genome shotgun (WGS) entry which is preliminary data.</text>
</comment>